<name>A0AAE1GH90_PETCI</name>
<evidence type="ECO:0000313" key="6">
    <source>
        <dbReference type="EMBL" id="KAK3892680.1"/>
    </source>
</evidence>
<keyword evidence="1" id="KW-0479">Metal-binding</keyword>
<dbReference type="Proteomes" id="UP001286313">
    <property type="component" value="Unassembled WGS sequence"/>
</dbReference>
<dbReference type="Gene3D" id="3.30.40.10">
    <property type="entry name" value="Zinc/RING finger domain, C3HC4 (zinc finger)"/>
    <property type="match status" value="1"/>
</dbReference>
<sequence length="143" mass="16257">MEDKRGKETCMVCERRVSSDEEGLQCDGCQGWYHRECEEMDKNLYLQIGKHKAVKSDEVVGASTKRSYELPREISFTSDSLLGGKFLTVRFPTQTALSHHEQPSRMKVEFNNTAVRDLASRQARNNASPLPLQSPELTRLHTA</sequence>
<dbReference type="GO" id="GO:0008270">
    <property type="term" value="F:zinc ion binding"/>
    <property type="evidence" value="ECO:0007669"/>
    <property type="project" value="UniProtKB-KW"/>
</dbReference>
<evidence type="ECO:0000256" key="2">
    <source>
        <dbReference type="ARBA" id="ARBA00022771"/>
    </source>
</evidence>
<protein>
    <recommendedName>
        <fullName evidence="5">PHD-type domain-containing protein</fullName>
    </recommendedName>
</protein>
<keyword evidence="7" id="KW-1185">Reference proteome</keyword>
<evidence type="ECO:0000259" key="5">
    <source>
        <dbReference type="Pfam" id="PF00628"/>
    </source>
</evidence>
<comment type="caution">
    <text evidence="6">The sequence shown here is derived from an EMBL/GenBank/DDBJ whole genome shotgun (WGS) entry which is preliminary data.</text>
</comment>
<evidence type="ECO:0000313" key="7">
    <source>
        <dbReference type="Proteomes" id="UP001286313"/>
    </source>
</evidence>
<reference evidence="6" key="1">
    <citation type="submission" date="2023-10" db="EMBL/GenBank/DDBJ databases">
        <title>Genome assemblies of two species of porcelain crab, Petrolisthes cinctipes and Petrolisthes manimaculis (Anomura: Porcellanidae).</title>
        <authorList>
            <person name="Angst P."/>
        </authorList>
    </citation>
    <scope>NUCLEOTIDE SEQUENCE</scope>
    <source>
        <strain evidence="6">PB745_01</strain>
        <tissue evidence="6">Gill</tissue>
    </source>
</reference>
<gene>
    <name evidence="6" type="ORF">Pcinc_003473</name>
</gene>
<proteinExistence type="predicted"/>
<evidence type="ECO:0000256" key="1">
    <source>
        <dbReference type="ARBA" id="ARBA00022723"/>
    </source>
</evidence>
<keyword evidence="3" id="KW-0862">Zinc</keyword>
<dbReference type="InterPro" id="IPR011011">
    <property type="entry name" value="Znf_FYVE_PHD"/>
</dbReference>
<dbReference type="InterPro" id="IPR019787">
    <property type="entry name" value="Znf_PHD-finger"/>
</dbReference>
<evidence type="ECO:0000256" key="3">
    <source>
        <dbReference type="ARBA" id="ARBA00022833"/>
    </source>
</evidence>
<dbReference type="EMBL" id="JAWQEG010000249">
    <property type="protein sequence ID" value="KAK3892680.1"/>
    <property type="molecule type" value="Genomic_DNA"/>
</dbReference>
<accession>A0AAE1GH90</accession>
<feature type="region of interest" description="Disordered" evidence="4">
    <location>
        <begin position="121"/>
        <end position="143"/>
    </location>
</feature>
<evidence type="ECO:0000256" key="4">
    <source>
        <dbReference type="SAM" id="MobiDB-lite"/>
    </source>
</evidence>
<dbReference type="Pfam" id="PF00628">
    <property type="entry name" value="PHD"/>
    <property type="match status" value="1"/>
</dbReference>
<dbReference type="InterPro" id="IPR013083">
    <property type="entry name" value="Znf_RING/FYVE/PHD"/>
</dbReference>
<organism evidence="6 7">
    <name type="scientific">Petrolisthes cinctipes</name>
    <name type="common">Flat porcelain crab</name>
    <dbReference type="NCBI Taxonomy" id="88211"/>
    <lineage>
        <taxon>Eukaryota</taxon>
        <taxon>Metazoa</taxon>
        <taxon>Ecdysozoa</taxon>
        <taxon>Arthropoda</taxon>
        <taxon>Crustacea</taxon>
        <taxon>Multicrustacea</taxon>
        <taxon>Malacostraca</taxon>
        <taxon>Eumalacostraca</taxon>
        <taxon>Eucarida</taxon>
        <taxon>Decapoda</taxon>
        <taxon>Pleocyemata</taxon>
        <taxon>Anomura</taxon>
        <taxon>Galatheoidea</taxon>
        <taxon>Porcellanidae</taxon>
        <taxon>Petrolisthes</taxon>
    </lineage>
</organism>
<feature type="domain" description="PHD-type" evidence="5">
    <location>
        <begin position="10"/>
        <end position="43"/>
    </location>
</feature>
<dbReference type="AlphaFoldDB" id="A0AAE1GH90"/>
<keyword evidence="2" id="KW-0863">Zinc-finger</keyword>
<dbReference type="SUPFAM" id="SSF57903">
    <property type="entry name" value="FYVE/PHD zinc finger"/>
    <property type="match status" value="1"/>
</dbReference>